<dbReference type="Pfam" id="PF01230">
    <property type="entry name" value="HIT"/>
    <property type="match status" value="1"/>
</dbReference>
<evidence type="ECO:0000256" key="2">
    <source>
        <dbReference type="SAM" id="MobiDB-lite"/>
    </source>
</evidence>
<evidence type="ECO:0000313" key="5">
    <source>
        <dbReference type="Proteomes" id="UP001451303"/>
    </source>
</evidence>
<dbReference type="PROSITE" id="PS00892">
    <property type="entry name" value="HIT_1"/>
    <property type="match status" value="1"/>
</dbReference>
<organism evidence="4 5">
    <name type="scientific">Neurospora intermedia</name>
    <dbReference type="NCBI Taxonomy" id="5142"/>
    <lineage>
        <taxon>Eukaryota</taxon>
        <taxon>Fungi</taxon>
        <taxon>Dikarya</taxon>
        <taxon>Ascomycota</taxon>
        <taxon>Pezizomycotina</taxon>
        <taxon>Sordariomycetes</taxon>
        <taxon>Sordariomycetidae</taxon>
        <taxon>Sordariales</taxon>
        <taxon>Sordariaceae</taxon>
        <taxon>Neurospora</taxon>
    </lineage>
</organism>
<dbReference type="SUPFAM" id="SSF54197">
    <property type="entry name" value="HIT-like"/>
    <property type="match status" value="1"/>
</dbReference>
<accession>A0ABR3DJQ6</accession>
<dbReference type="PANTHER" id="PTHR46648">
    <property type="entry name" value="HIT FAMILY PROTEIN 1"/>
    <property type="match status" value="1"/>
</dbReference>
<dbReference type="PRINTS" id="PR00332">
    <property type="entry name" value="HISTRIAD"/>
</dbReference>
<feature type="compositionally biased region" description="Low complexity" evidence="2">
    <location>
        <begin position="31"/>
        <end position="47"/>
    </location>
</feature>
<name>A0ABR3DJQ6_NEUIN</name>
<feature type="domain" description="HIT" evidence="3">
    <location>
        <begin position="75"/>
        <end position="183"/>
    </location>
</feature>
<dbReference type="PROSITE" id="PS51084">
    <property type="entry name" value="HIT_2"/>
    <property type="match status" value="1"/>
</dbReference>
<proteinExistence type="predicted"/>
<dbReference type="InterPro" id="IPR001310">
    <property type="entry name" value="Histidine_triad_HIT"/>
</dbReference>
<evidence type="ECO:0000259" key="3">
    <source>
        <dbReference type="PROSITE" id="PS51084"/>
    </source>
</evidence>
<evidence type="ECO:0000256" key="1">
    <source>
        <dbReference type="PROSITE-ProRule" id="PRU00464"/>
    </source>
</evidence>
<feature type="short sequence motif" description="Histidine triad motif" evidence="1">
    <location>
        <begin position="167"/>
        <end position="171"/>
    </location>
</feature>
<dbReference type="InterPro" id="IPR019808">
    <property type="entry name" value="Histidine_triad_CS"/>
</dbReference>
<feature type="region of interest" description="Disordered" evidence="2">
    <location>
        <begin position="1"/>
        <end position="85"/>
    </location>
</feature>
<sequence>MTSSTDKKPPATPAPRSIVPDANTFDPSLPASKTGAGASNTTTTSSSDTQPNCPFCHISSTFPPYPPTSPPSPFPPSTSTSPQPQTFLLLSTPLLIAFLDIMPLSPGHLLLCPRRHAAKLTDVLPDEAAELGRYLRTLSEAVTRATGIKDWNVVQNNGSAAAQVVEHMHFHIIPRPGLREAERFTSTMFGRGKREDLDEDEGEELARRVRGFVTEVVREEEEEEKERGLREKAKL</sequence>
<dbReference type="InterPro" id="IPR011146">
    <property type="entry name" value="HIT-like"/>
</dbReference>
<keyword evidence="5" id="KW-1185">Reference proteome</keyword>
<dbReference type="Gene3D" id="3.30.428.10">
    <property type="entry name" value="HIT-like"/>
    <property type="match status" value="1"/>
</dbReference>
<comment type="caution">
    <text evidence="4">The sequence shown here is derived from an EMBL/GenBank/DDBJ whole genome shotgun (WGS) entry which is preliminary data.</text>
</comment>
<dbReference type="InterPro" id="IPR036265">
    <property type="entry name" value="HIT-like_sf"/>
</dbReference>
<evidence type="ECO:0000313" key="4">
    <source>
        <dbReference type="EMBL" id="KAL0472113.1"/>
    </source>
</evidence>
<dbReference type="EMBL" id="JAVLET010000003">
    <property type="protein sequence ID" value="KAL0472113.1"/>
    <property type="molecule type" value="Genomic_DNA"/>
</dbReference>
<dbReference type="Proteomes" id="UP001451303">
    <property type="component" value="Unassembled WGS sequence"/>
</dbReference>
<feature type="compositionally biased region" description="Pro residues" evidence="2">
    <location>
        <begin position="63"/>
        <end position="76"/>
    </location>
</feature>
<gene>
    <name evidence="4" type="ORF">QR685DRAFT_521082</name>
</gene>
<reference evidence="4 5" key="1">
    <citation type="submission" date="2023-09" db="EMBL/GenBank/DDBJ databases">
        <title>Multi-omics analysis of a traditional fermented food reveals byproduct-associated fungal strains for waste-to-food upcycling.</title>
        <authorList>
            <consortium name="Lawrence Berkeley National Laboratory"/>
            <person name="Rekdal V.M."/>
            <person name="Villalobos-Escobedo J.M."/>
            <person name="Rodriguez-Valeron N."/>
            <person name="Garcia M.O."/>
            <person name="Vasquez D.P."/>
            <person name="Damayanti I."/>
            <person name="Sorensen P.M."/>
            <person name="Baidoo E.E."/>
            <person name="De Carvalho A.C."/>
            <person name="Riley R."/>
            <person name="Lipzen A."/>
            <person name="He G."/>
            <person name="Yan M."/>
            <person name="Haridas S."/>
            <person name="Daum C."/>
            <person name="Yoshinaga Y."/>
            <person name="Ng V."/>
            <person name="Grigoriev I.V."/>
            <person name="Munk R."/>
            <person name="Nuraida L."/>
            <person name="Wijaya C.H."/>
            <person name="Morales P.-C."/>
            <person name="Keasling J.D."/>
        </authorList>
    </citation>
    <scope>NUCLEOTIDE SEQUENCE [LARGE SCALE GENOMIC DNA]</scope>
    <source>
        <strain evidence="4 5">FGSC 2613</strain>
    </source>
</reference>
<protein>
    <submittedName>
        <fullName evidence="4">HIT-like domain-containing protein</fullName>
    </submittedName>
</protein>
<dbReference type="PANTHER" id="PTHR46648:SF2">
    <property type="entry name" value="HIT DOMAIN-CONTAINING PROTEIN"/>
    <property type="match status" value="1"/>
</dbReference>